<organism evidence="1">
    <name type="scientific">groundwater metagenome</name>
    <dbReference type="NCBI Taxonomy" id="717931"/>
    <lineage>
        <taxon>unclassified sequences</taxon>
        <taxon>metagenomes</taxon>
        <taxon>ecological metagenomes</taxon>
    </lineage>
</organism>
<dbReference type="AlphaFoldDB" id="A0A098EC91"/>
<gene>
    <name evidence="1" type="ORF">MSIBF_A4340003</name>
</gene>
<name>A0A098EC91_9ZZZZ</name>
<dbReference type="EMBL" id="CCXY01000373">
    <property type="protein sequence ID" value="CEG13628.1"/>
    <property type="molecule type" value="Genomic_DNA"/>
</dbReference>
<accession>A0A098EC91</accession>
<evidence type="ECO:0000313" key="1">
    <source>
        <dbReference type="EMBL" id="CEG13628.1"/>
    </source>
</evidence>
<protein>
    <submittedName>
        <fullName evidence="1">Uncharacterized protein</fullName>
    </submittedName>
</protein>
<proteinExistence type="predicted"/>
<sequence>MEILSKELSEVKFLNVAEILKYKDRIMCKIKNKKQTPI</sequence>
<reference evidence="1" key="1">
    <citation type="submission" date="2014-09" db="EMBL/GenBank/DDBJ databases">
        <authorList>
            <person name="Probst J Alexander"/>
        </authorList>
    </citation>
    <scope>NUCLEOTIDE SEQUENCE</scope>
</reference>